<dbReference type="RefSeq" id="WP_272423075.1">
    <property type="nucleotide sequence ID" value="NZ_JAGTJJ010000014.1"/>
</dbReference>
<sequence length="325" mass="33521">MRFSNVAASLAAFGLLSLGVLGSGCGGEDTPPSQPPPSNANCALTAECVSADPTCIALVDNASQTEFGLRMSQIIISKPATLAAASFIGKTVAGGVALNDTKCNLSGQGTFSWLLHFDTMTNTVCTGGAKPVANPADGYTFVNEMIGGFNITPIKFSSDLSQGNFEVDQGQDIIVPVYTAEGGEPILLPLKKARILGGKLSSNNNCVGSYNAEGLDPLNLCKPYPEENQFTFNNAGKIEGYITLEDADAVEVDLAKKSLCALLTGKDDAATPIAKCVRDANGKIDYKGDWCDATNAAADGTCADAVQLGAEFAASAVKINGGCPL</sequence>
<gene>
    <name evidence="2" type="ORF">KEG57_23310</name>
</gene>
<dbReference type="PROSITE" id="PS51257">
    <property type="entry name" value="PROKAR_LIPOPROTEIN"/>
    <property type="match status" value="1"/>
</dbReference>
<evidence type="ECO:0000256" key="1">
    <source>
        <dbReference type="SAM" id="SignalP"/>
    </source>
</evidence>
<proteinExistence type="predicted"/>
<dbReference type="AlphaFoldDB" id="A0A9X3X3A6"/>
<feature type="chain" id="PRO_5040854353" description="Lipoprotein" evidence="1">
    <location>
        <begin position="23"/>
        <end position="325"/>
    </location>
</feature>
<feature type="signal peptide" evidence="1">
    <location>
        <begin position="1"/>
        <end position="22"/>
    </location>
</feature>
<accession>A0A9X3X3A6</accession>
<reference evidence="2 3" key="1">
    <citation type="submission" date="2021-04" db="EMBL/GenBank/DDBJ databases">
        <title>Genome analysis of Polyangium sp.</title>
        <authorList>
            <person name="Li Y."/>
            <person name="Wang J."/>
        </authorList>
    </citation>
    <scope>NUCLEOTIDE SEQUENCE [LARGE SCALE GENOMIC DNA]</scope>
    <source>
        <strain evidence="2 3">SDU14</strain>
    </source>
</reference>
<name>A0A9X3X3A6_9BACT</name>
<keyword evidence="3" id="KW-1185">Reference proteome</keyword>
<comment type="caution">
    <text evidence="2">The sequence shown here is derived from an EMBL/GenBank/DDBJ whole genome shotgun (WGS) entry which is preliminary data.</text>
</comment>
<evidence type="ECO:0000313" key="3">
    <source>
        <dbReference type="Proteomes" id="UP001151081"/>
    </source>
</evidence>
<dbReference type="Proteomes" id="UP001151081">
    <property type="component" value="Unassembled WGS sequence"/>
</dbReference>
<dbReference type="EMBL" id="JAGTJJ010000014">
    <property type="protein sequence ID" value="MDC3983457.1"/>
    <property type="molecule type" value="Genomic_DNA"/>
</dbReference>
<keyword evidence="1" id="KW-0732">Signal</keyword>
<protein>
    <recommendedName>
        <fullName evidence="4">Lipoprotein</fullName>
    </recommendedName>
</protein>
<evidence type="ECO:0000313" key="2">
    <source>
        <dbReference type="EMBL" id="MDC3983457.1"/>
    </source>
</evidence>
<evidence type="ECO:0008006" key="4">
    <source>
        <dbReference type="Google" id="ProtNLM"/>
    </source>
</evidence>
<organism evidence="2 3">
    <name type="scientific">Polyangium jinanense</name>
    <dbReference type="NCBI Taxonomy" id="2829994"/>
    <lineage>
        <taxon>Bacteria</taxon>
        <taxon>Pseudomonadati</taxon>
        <taxon>Myxococcota</taxon>
        <taxon>Polyangia</taxon>
        <taxon>Polyangiales</taxon>
        <taxon>Polyangiaceae</taxon>
        <taxon>Polyangium</taxon>
    </lineage>
</organism>